<sequence>MDTDSPTSALRALNSFLFRPIRGAIVVLVNNLNFYSRLYLFTHCLHRPGPMPDMFKRYDAAVVPDIMPLPELLRVATTKAEQTPVPKLNEHQRSWIFDVALRGHDLPKMPKDNVKEFYEKVKTDAFAAKAFQHTVQPGDAAEEACLPARVERWLIANPTKTKSNNKKSKKSESESADGNVSDVEEDAGARVGLLRGFPKAGWRLAIQKVLTNKRGADKTAHQKRDGTSAEKTNVVAPALAMAKVFGIATQTGRDKFREEHRDDIRDLSKMLPGSNAGGKSRKAEAQLWANEDPEEWKAAAATEEGGELGRARKLTLPELAAR</sequence>
<dbReference type="AlphaFoldDB" id="A0AAD6WTT6"/>
<evidence type="ECO:0000313" key="3">
    <source>
        <dbReference type="Proteomes" id="UP001218188"/>
    </source>
</evidence>
<accession>A0AAD6WTT6</accession>
<evidence type="ECO:0000313" key="2">
    <source>
        <dbReference type="EMBL" id="KAJ7026888.1"/>
    </source>
</evidence>
<reference evidence="2" key="1">
    <citation type="submission" date="2023-03" db="EMBL/GenBank/DDBJ databases">
        <title>Massive genome expansion in bonnet fungi (Mycena s.s.) driven by repeated elements and novel gene families across ecological guilds.</title>
        <authorList>
            <consortium name="Lawrence Berkeley National Laboratory"/>
            <person name="Harder C.B."/>
            <person name="Miyauchi S."/>
            <person name="Viragh M."/>
            <person name="Kuo A."/>
            <person name="Thoen E."/>
            <person name="Andreopoulos B."/>
            <person name="Lu D."/>
            <person name="Skrede I."/>
            <person name="Drula E."/>
            <person name="Henrissat B."/>
            <person name="Morin E."/>
            <person name="Kohler A."/>
            <person name="Barry K."/>
            <person name="LaButti K."/>
            <person name="Morin E."/>
            <person name="Salamov A."/>
            <person name="Lipzen A."/>
            <person name="Mereny Z."/>
            <person name="Hegedus B."/>
            <person name="Baldrian P."/>
            <person name="Stursova M."/>
            <person name="Weitz H."/>
            <person name="Taylor A."/>
            <person name="Grigoriev I.V."/>
            <person name="Nagy L.G."/>
            <person name="Martin F."/>
            <person name="Kauserud H."/>
        </authorList>
    </citation>
    <scope>NUCLEOTIDE SEQUENCE</scope>
    <source>
        <strain evidence="2">CBHHK200</strain>
    </source>
</reference>
<dbReference type="EMBL" id="JARJCM010000132">
    <property type="protein sequence ID" value="KAJ7026888.1"/>
    <property type="molecule type" value="Genomic_DNA"/>
</dbReference>
<comment type="caution">
    <text evidence="2">The sequence shown here is derived from an EMBL/GenBank/DDBJ whole genome shotgun (WGS) entry which is preliminary data.</text>
</comment>
<gene>
    <name evidence="2" type="ORF">C8F04DRAFT_1267651</name>
</gene>
<keyword evidence="3" id="KW-1185">Reference proteome</keyword>
<feature type="region of interest" description="Disordered" evidence="1">
    <location>
        <begin position="268"/>
        <end position="309"/>
    </location>
</feature>
<proteinExistence type="predicted"/>
<dbReference type="Proteomes" id="UP001218188">
    <property type="component" value="Unassembled WGS sequence"/>
</dbReference>
<feature type="region of interest" description="Disordered" evidence="1">
    <location>
        <begin position="156"/>
        <end position="184"/>
    </location>
</feature>
<evidence type="ECO:0000256" key="1">
    <source>
        <dbReference type="SAM" id="MobiDB-lite"/>
    </source>
</evidence>
<name>A0AAD6WTT6_9AGAR</name>
<organism evidence="2 3">
    <name type="scientific">Mycena alexandri</name>
    <dbReference type="NCBI Taxonomy" id="1745969"/>
    <lineage>
        <taxon>Eukaryota</taxon>
        <taxon>Fungi</taxon>
        <taxon>Dikarya</taxon>
        <taxon>Basidiomycota</taxon>
        <taxon>Agaricomycotina</taxon>
        <taxon>Agaricomycetes</taxon>
        <taxon>Agaricomycetidae</taxon>
        <taxon>Agaricales</taxon>
        <taxon>Marasmiineae</taxon>
        <taxon>Mycenaceae</taxon>
        <taxon>Mycena</taxon>
    </lineage>
</organism>
<protein>
    <submittedName>
        <fullName evidence="2">Uncharacterized protein</fullName>
    </submittedName>
</protein>